<evidence type="ECO:0000256" key="1">
    <source>
        <dbReference type="SAM" id="Phobius"/>
    </source>
</evidence>
<accession>A0ABX5S7H6</accession>
<reference evidence="2 3" key="1">
    <citation type="submission" date="2019-03" db="EMBL/GenBank/DDBJ databases">
        <title>Draft Genome Sequences of Six Type Strains of the Genus Massilia.</title>
        <authorList>
            <person name="Miess H."/>
            <person name="Frediansyhah A."/>
            <person name="Gross H."/>
        </authorList>
    </citation>
    <scope>NUCLEOTIDE SEQUENCE [LARGE SCALE GENOMIC DNA]</scope>
    <source>
        <strain evidence="2 3">DSM 17505</strain>
    </source>
</reference>
<dbReference type="RefSeq" id="WP_134384580.1">
    <property type="nucleotide sequence ID" value="NZ_CP038026.1"/>
</dbReference>
<dbReference type="Proteomes" id="UP000294359">
    <property type="component" value="Chromosome"/>
</dbReference>
<keyword evidence="1" id="KW-0812">Transmembrane</keyword>
<keyword evidence="1" id="KW-0472">Membrane</keyword>
<proteinExistence type="predicted"/>
<feature type="transmembrane region" description="Helical" evidence="1">
    <location>
        <begin position="29"/>
        <end position="49"/>
    </location>
</feature>
<name>A0ABX5S7H6_9BURK</name>
<protein>
    <submittedName>
        <fullName evidence="2">Uncharacterized protein</fullName>
    </submittedName>
</protein>
<organism evidence="2 3">
    <name type="scientific">Pseudoduganella plicata</name>
    <dbReference type="NCBI Taxonomy" id="321984"/>
    <lineage>
        <taxon>Bacteria</taxon>
        <taxon>Pseudomonadati</taxon>
        <taxon>Pseudomonadota</taxon>
        <taxon>Betaproteobacteria</taxon>
        <taxon>Burkholderiales</taxon>
        <taxon>Oxalobacteraceae</taxon>
        <taxon>Telluria group</taxon>
        <taxon>Pseudoduganella</taxon>
    </lineage>
</organism>
<gene>
    <name evidence="2" type="ORF">E1742_09095</name>
</gene>
<keyword evidence="3" id="KW-1185">Reference proteome</keyword>
<sequence>MLTGAVLAVAALALRLAGAQHGEWAGTMIAAQIVLTFVFLLLVLLRYGLSYPGTNVIAHGNGYNHWTIHMGPAVSLLPWYYARQHSAFLRQDVYKMLHQIDRHGMTGTVRLESPLLADPVLRRLAAAKLRNIFPHWTVHQQLRDRPLSGVTAWQLTRLREALRRRKGSRPFEPFRGGAAVGLITLAVRPRPAAVGMDESRRFA</sequence>
<dbReference type="EMBL" id="CP038026">
    <property type="protein sequence ID" value="QBQ36296.1"/>
    <property type="molecule type" value="Genomic_DNA"/>
</dbReference>
<evidence type="ECO:0000313" key="3">
    <source>
        <dbReference type="Proteomes" id="UP000294359"/>
    </source>
</evidence>
<evidence type="ECO:0000313" key="2">
    <source>
        <dbReference type="EMBL" id="QBQ36296.1"/>
    </source>
</evidence>
<keyword evidence="1" id="KW-1133">Transmembrane helix</keyword>